<sequence length="104" mass="11986">MDEKDIDENQDLDEDEILLGDLTNVVIDFAYPFADSVLILHMARSDQQRNIMDTYKFLVRRDGDGIIARQCQTQLGPVVALKEPWLGELRRRVLHKESLGESLE</sequence>
<protein>
    <submittedName>
        <fullName evidence="1">Uncharacterized protein</fullName>
    </submittedName>
</protein>
<name>A0A7Z0EJW8_9ACTN</name>
<evidence type="ECO:0000313" key="1">
    <source>
        <dbReference type="EMBL" id="NYJ33455.1"/>
    </source>
</evidence>
<keyword evidence="2" id="KW-1185">Reference proteome</keyword>
<proteinExistence type="predicted"/>
<comment type="caution">
    <text evidence="1">The sequence shown here is derived from an EMBL/GenBank/DDBJ whole genome shotgun (WGS) entry which is preliminary data.</text>
</comment>
<dbReference type="Proteomes" id="UP000572051">
    <property type="component" value="Unassembled WGS sequence"/>
</dbReference>
<evidence type="ECO:0000313" key="2">
    <source>
        <dbReference type="Proteomes" id="UP000572051"/>
    </source>
</evidence>
<accession>A0A7Z0EJW8</accession>
<dbReference type="EMBL" id="JACCFS010000001">
    <property type="protein sequence ID" value="NYJ33455.1"/>
    <property type="molecule type" value="Genomic_DNA"/>
</dbReference>
<dbReference type="RefSeq" id="WP_179821638.1">
    <property type="nucleotide sequence ID" value="NZ_JACCFS010000001.1"/>
</dbReference>
<dbReference type="AlphaFoldDB" id="A0A7Z0EJW8"/>
<gene>
    <name evidence="1" type="ORF">HNR10_001336</name>
</gene>
<reference evidence="1 2" key="1">
    <citation type="submission" date="2020-07" db="EMBL/GenBank/DDBJ databases">
        <title>Sequencing the genomes of 1000 actinobacteria strains.</title>
        <authorList>
            <person name="Klenk H.-P."/>
        </authorList>
    </citation>
    <scope>NUCLEOTIDE SEQUENCE [LARGE SCALE GENOMIC DNA]</scope>
    <source>
        <strain evidence="1 2">DSM 44442</strain>
    </source>
</reference>
<organism evidence="1 2">
    <name type="scientific">Nocardiopsis aegyptia</name>
    <dbReference type="NCBI Taxonomy" id="220378"/>
    <lineage>
        <taxon>Bacteria</taxon>
        <taxon>Bacillati</taxon>
        <taxon>Actinomycetota</taxon>
        <taxon>Actinomycetes</taxon>
        <taxon>Streptosporangiales</taxon>
        <taxon>Nocardiopsidaceae</taxon>
        <taxon>Nocardiopsis</taxon>
    </lineage>
</organism>